<accession>A0A3S9VXD3</accession>
<sequence length="87" mass="10698">MKQEIKNTEETYDERQQNVDIYKFHINEALRKSQHGAYDNAVRRIFFSDYHPFITSKYDFDSIFFPLFDEYVKKHNLTEEEAKRLLR</sequence>
<reference evidence="1 2" key="1">
    <citation type="submission" date="2018-10" db="EMBL/GenBank/DDBJ databases">
        <title>Butyricimonas faecalis sp. nov., isolated from human faeces and emended description of the genus Butyricimonas.</title>
        <authorList>
            <person name="Le Roy T."/>
            <person name="Van der Smissen P."/>
            <person name="Paquot A."/>
            <person name="Delzenne N."/>
            <person name="Muccioli G."/>
            <person name="Collet J.-F."/>
            <person name="Cani P.D."/>
        </authorList>
    </citation>
    <scope>NUCLEOTIDE SEQUENCE [LARGE SCALE GENOMIC DNA]</scope>
    <source>
        <strain evidence="1 2">H184</strain>
    </source>
</reference>
<keyword evidence="2" id="KW-1185">Reference proteome</keyword>
<evidence type="ECO:0000313" key="2">
    <source>
        <dbReference type="Proteomes" id="UP000270673"/>
    </source>
</evidence>
<proteinExistence type="predicted"/>
<gene>
    <name evidence="1" type="ORF">D8S85_17535</name>
</gene>
<dbReference type="RefSeq" id="WP_106481572.1">
    <property type="nucleotide sequence ID" value="NZ_CP032819.1"/>
</dbReference>
<evidence type="ECO:0000313" key="1">
    <source>
        <dbReference type="EMBL" id="AZS31178.1"/>
    </source>
</evidence>
<protein>
    <submittedName>
        <fullName evidence="1">Uncharacterized protein</fullName>
    </submittedName>
</protein>
<dbReference type="AlphaFoldDB" id="A0A3S9VXD3"/>
<dbReference type="Proteomes" id="UP000270673">
    <property type="component" value="Chromosome"/>
</dbReference>
<dbReference type="EMBL" id="CP032819">
    <property type="protein sequence ID" value="AZS31178.1"/>
    <property type="molecule type" value="Genomic_DNA"/>
</dbReference>
<dbReference type="KEGG" id="buy:D8S85_17535"/>
<name>A0A3S9VXD3_9BACT</name>
<organism evidence="1 2">
    <name type="scientific">Butyricimonas faecalis</name>
    <dbReference type="NCBI Taxonomy" id="2093856"/>
    <lineage>
        <taxon>Bacteria</taxon>
        <taxon>Pseudomonadati</taxon>
        <taxon>Bacteroidota</taxon>
        <taxon>Bacteroidia</taxon>
        <taxon>Bacteroidales</taxon>
        <taxon>Odoribacteraceae</taxon>
        <taxon>Butyricimonas</taxon>
    </lineage>
</organism>